<sequence length="188" mass="20816">MSPTIHTQDADLPVTERLDVYPEIDPSKHIANKTYKDKVVLITGASRGIGKELAILYAKAGASLVLSARNQKLLEEVKQEVLRIKPTTKVAGVDRFGKLDVVIANAGKIIDWDGPIGEQDPIAWWSVFEVNLRGVHLLAHFTLPHLVKTNGYFVAMSSITSLMRLPKGSSYCLSKHAVNRFVEFIPLE</sequence>
<dbReference type="EMBL" id="SFCI01000030">
    <property type="protein sequence ID" value="TFY83413.1"/>
    <property type="molecule type" value="Genomic_DNA"/>
</dbReference>
<evidence type="ECO:0000256" key="2">
    <source>
        <dbReference type="ARBA" id="ARBA00023002"/>
    </source>
</evidence>
<dbReference type="Pfam" id="PF00106">
    <property type="entry name" value="adh_short"/>
    <property type="match status" value="1"/>
</dbReference>
<evidence type="ECO:0000313" key="4">
    <source>
        <dbReference type="Proteomes" id="UP000298061"/>
    </source>
</evidence>
<evidence type="ECO:0000313" key="3">
    <source>
        <dbReference type="EMBL" id="TFY83413.1"/>
    </source>
</evidence>
<evidence type="ECO:0008006" key="5">
    <source>
        <dbReference type="Google" id="ProtNLM"/>
    </source>
</evidence>
<dbReference type="Proteomes" id="UP000298061">
    <property type="component" value="Unassembled WGS sequence"/>
</dbReference>
<keyword evidence="2" id="KW-0560">Oxidoreductase</keyword>
<dbReference type="PANTHER" id="PTHR44196:SF1">
    <property type="entry name" value="DEHYDROGENASE_REDUCTASE SDR FAMILY MEMBER 7B"/>
    <property type="match status" value="1"/>
</dbReference>
<dbReference type="STRING" id="135208.A0A4Z0AAQ3"/>
<accession>A0A4Z0AAQ3</accession>
<protein>
    <recommendedName>
        <fullName evidence="5">NAD(P)-binding protein</fullName>
    </recommendedName>
</protein>
<dbReference type="GO" id="GO:0016491">
    <property type="term" value="F:oxidoreductase activity"/>
    <property type="evidence" value="ECO:0007669"/>
    <property type="project" value="UniProtKB-KW"/>
</dbReference>
<dbReference type="SUPFAM" id="SSF51735">
    <property type="entry name" value="NAD(P)-binding Rossmann-fold domains"/>
    <property type="match status" value="1"/>
</dbReference>
<dbReference type="PRINTS" id="PR00081">
    <property type="entry name" value="GDHRDH"/>
</dbReference>
<gene>
    <name evidence="3" type="ORF">EWM64_g592</name>
</gene>
<name>A0A4Z0AAQ3_9AGAM</name>
<dbReference type="InterPro" id="IPR002347">
    <property type="entry name" value="SDR_fam"/>
</dbReference>
<comment type="caution">
    <text evidence="3">The sequence shown here is derived from an EMBL/GenBank/DDBJ whole genome shotgun (WGS) entry which is preliminary data.</text>
</comment>
<dbReference type="OrthoDB" id="1933717at2759"/>
<comment type="similarity">
    <text evidence="1">Belongs to the short-chain dehydrogenases/reductases (SDR) family.</text>
</comment>
<organism evidence="3 4">
    <name type="scientific">Hericium alpestre</name>
    <dbReference type="NCBI Taxonomy" id="135208"/>
    <lineage>
        <taxon>Eukaryota</taxon>
        <taxon>Fungi</taxon>
        <taxon>Dikarya</taxon>
        <taxon>Basidiomycota</taxon>
        <taxon>Agaricomycotina</taxon>
        <taxon>Agaricomycetes</taxon>
        <taxon>Russulales</taxon>
        <taxon>Hericiaceae</taxon>
        <taxon>Hericium</taxon>
    </lineage>
</organism>
<dbReference type="Gene3D" id="3.40.50.720">
    <property type="entry name" value="NAD(P)-binding Rossmann-like Domain"/>
    <property type="match status" value="1"/>
</dbReference>
<keyword evidence="4" id="KW-1185">Reference proteome</keyword>
<dbReference type="AlphaFoldDB" id="A0A4Z0AAQ3"/>
<dbReference type="InterPro" id="IPR036291">
    <property type="entry name" value="NAD(P)-bd_dom_sf"/>
</dbReference>
<proteinExistence type="inferred from homology"/>
<reference evidence="3 4" key="1">
    <citation type="submission" date="2019-02" db="EMBL/GenBank/DDBJ databases">
        <title>Genome sequencing of the rare red list fungi Hericium alpestre (H. flagellum).</title>
        <authorList>
            <person name="Buettner E."/>
            <person name="Kellner H."/>
        </authorList>
    </citation>
    <scope>NUCLEOTIDE SEQUENCE [LARGE SCALE GENOMIC DNA]</scope>
    <source>
        <strain evidence="3 4">DSM 108284</strain>
    </source>
</reference>
<dbReference type="PANTHER" id="PTHR44196">
    <property type="entry name" value="DEHYDROGENASE/REDUCTASE SDR FAMILY MEMBER 7B"/>
    <property type="match status" value="1"/>
</dbReference>
<dbReference type="GO" id="GO:0016020">
    <property type="term" value="C:membrane"/>
    <property type="evidence" value="ECO:0007669"/>
    <property type="project" value="TreeGrafter"/>
</dbReference>
<evidence type="ECO:0000256" key="1">
    <source>
        <dbReference type="ARBA" id="ARBA00006484"/>
    </source>
</evidence>